<keyword evidence="3 6" id="KW-0812">Transmembrane</keyword>
<feature type="transmembrane region" description="Helical" evidence="6">
    <location>
        <begin position="337"/>
        <end position="358"/>
    </location>
</feature>
<gene>
    <name evidence="8" type="ORF">EV644_109109</name>
</gene>
<organism evidence="8 9">
    <name type="scientific">Kribbella orskensis</name>
    <dbReference type="NCBI Taxonomy" id="2512216"/>
    <lineage>
        <taxon>Bacteria</taxon>
        <taxon>Bacillati</taxon>
        <taxon>Actinomycetota</taxon>
        <taxon>Actinomycetes</taxon>
        <taxon>Propionibacteriales</taxon>
        <taxon>Kribbellaceae</taxon>
        <taxon>Kribbella</taxon>
    </lineage>
</organism>
<comment type="subcellular location">
    <subcellularLocation>
        <location evidence="1">Cell membrane</location>
        <topology evidence="1">Multi-pass membrane protein</topology>
    </subcellularLocation>
</comment>
<feature type="transmembrane region" description="Helical" evidence="6">
    <location>
        <begin position="12"/>
        <end position="32"/>
    </location>
</feature>
<dbReference type="RefSeq" id="WP_132191002.1">
    <property type="nucleotide sequence ID" value="NZ_SLWM01000009.1"/>
</dbReference>
<dbReference type="InterPro" id="IPR020846">
    <property type="entry name" value="MFS_dom"/>
</dbReference>
<feature type="transmembrane region" description="Helical" evidence="6">
    <location>
        <begin position="135"/>
        <end position="155"/>
    </location>
</feature>
<evidence type="ECO:0000313" key="8">
    <source>
        <dbReference type="EMBL" id="TCO20090.1"/>
    </source>
</evidence>
<dbReference type="InterPro" id="IPR036259">
    <property type="entry name" value="MFS_trans_sf"/>
</dbReference>
<evidence type="ECO:0000256" key="3">
    <source>
        <dbReference type="ARBA" id="ARBA00022692"/>
    </source>
</evidence>
<proteinExistence type="predicted"/>
<evidence type="ECO:0000256" key="4">
    <source>
        <dbReference type="ARBA" id="ARBA00022989"/>
    </source>
</evidence>
<feature type="transmembrane region" description="Helical" evidence="6">
    <location>
        <begin position="52"/>
        <end position="73"/>
    </location>
</feature>
<comment type="caution">
    <text evidence="8">The sequence shown here is derived from an EMBL/GenBank/DDBJ whole genome shotgun (WGS) entry which is preliminary data.</text>
</comment>
<dbReference type="Pfam" id="PF07690">
    <property type="entry name" value="MFS_1"/>
    <property type="match status" value="1"/>
</dbReference>
<feature type="transmembrane region" description="Helical" evidence="6">
    <location>
        <begin position="80"/>
        <end position="104"/>
    </location>
</feature>
<feature type="transmembrane region" description="Helical" evidence="6">
    <location>
        <begin position="214"/>
        <end position="233"/>
    </location>
</feature>
<evidence type="ECO:0000256" key="1">
    <source>
        <dbReference type="ARBA" id="ARBA00004651"/>
    </source>
</evidence>
<dbReference type="PANTHER" id="PTHR43124">
    <property type="entry name" value="PURINE EFFLUX PUMP PBUE"/>
    <property type="match status" value="1"/>
</dbReference>
<dbReference type="CDD" id="cd17324">
    <property type="entry name" value="MFS_NepI_like"/>
    <property type="match status" value="1"/>
</dbReference>
<protein>
    <submittedName>
        <fullName evidence="8">MFS family arabinose efflux permease</fullName>
    </submittedName>
</protein>
<feature type="transmembrane region" description="Helical" evidence="6">
    <location>
        <begin position="364"/>
        <end position="384"/>
    </location>
</feature>
<feature type="transmembrane region" description="Helical" evidence="6">
    <location>
        <begin position="302"/>
        <end position="325"/>
    </location>
</feature>
<evidence type="ECO:0000256" key="5">
    <source>
        <dbReference type="ARBA" id="ARBA00023136"/>
    </source>
</evidence>
<dbReference type="InterPro" id="IPR050189">
    <property type="entry name" value="MFS_Efflux_Transporters"/>
</dbReference>
<accession>A0ABY2BH55</accession>
<dbReference type="PROSITE" id="PS50850">
    <property type="entry name" value="MFS"/>
    <property type="match status" value="1"/>
</dbReference>
<evidence type="ECO:0000259" key="7">
    <source>
        <dbReference type="PROSITE" id="PS50850"/>
    </source>
</evidence>
<dbReference type="InterPro" id="IPR011701">
    <property type="entry name" value="MFS"/>
</dbReference>
<name>A0ABY2BH55_9ACTN</name>
<keyword evidence="4 6" id="KW-1133">Transmembrane helix</keyword>
<dbReference type="SUPFAM" id="SSF103473">
    <property type="entry name" value="MFS general substrate transporter"/>
    <property type="match status" value="1"/>
</dbReference>
<dbReference type="PANTHER" id="PTHR43124:SF3">
    <property type="entry name" value="CHLORAMPHENICOL EFFLUX PUMP RV0191"/>
    <property type="match status" value="1"/>
</dbReference>
<keyword evidence="2" id="KW-1003">Cell membrane</keyword>
<dbReference type="Proteomes" id="UP000295818">
    <property type="component" value="Unassembled WGS sequence"/>
</dbReference>
<reference evidence="8 9" key="1">
    <citation type="journal article" date="2015" name="Stand. Genomic Sci.">
        <title>Genomic Encyclopedia of Bacterial and Archaeal Type Strains, Phase III: the genomes of soil and plant-associated and newly described type strains.</title>
        <authorList>
            <person name="Whitman W.B."/>
            <person name="Woyke T."/>
            <person name="Klenk H.P."/>
            <person name="Zhou Y."/>
            <person name="Lilburn T.G."/>
            <person name="Beck B.J."/>
            <person name="De Vos P."/>
            <person name="Vandamme P."/>
            <person name="Eisen J.A."/>
            <person name="Garrity G."/>
            <person name="Hugenholtz P."/>
            <person name="Kyrpides N.C."/>
        </authorList>
    </citation>
    <scope>NUCLEOTIDE SEQUENCE [LARGE SCALE GENOMIC DNA]</scope>
    <source>
        <strain evidence="8 9">VKM Ac-2538</strain>
    </source>
</reference>
<feature type="transmembrane region" description="Helical" evidence="6">
    <location>
        <begin position="245"/>
        <end position="266"/>
    </location>
</feature>
<feature type="domain" description="Major facilitator superfamily (MFS) profile" evidence="7">
    <location>
        <begin position="15"/>
        <end position="388"/>
    </location>
</feature>
<evidence type="ECO:0000256" key="2">
    <source>
        <dbReference type="ARBA" id="ARBA00022475"/>
    </source>
</evidence>
<keyword evidence="5 6" id="KW-0472">Membrane</keyword>
<feature type="transmembrane region" description="Helical" evidence="6">
    <location>
        <begin position="110"/>
        <end position="128"/>
    </location>
</feature>
<sequence length="393" mass="40215">MVLTETVRPLVRWGGVVAVTAGIFLIVTAEILPVGLLTPMGNSFGVSAGRAGWLMTVPGLVAAVAAPLVTVWTARLDRRLMLVALMVVLAAADFLTAAASTYWLQLAARAMVGLTIGGFWSIGAGLAARLVPDRWVARATAVIFSAVPLGSVLGVPGGTFLGDHAGWRVPFVVLGVLSLAVLVALLGQVPPLPPLQVTRLAVLRELLGRRQTRIALLVTCLIVTAHFGTYTYVTPFLRDVTGVGAAHISTLLLVYGVAGLVGNLVAGTTAARQLRPTFATGAGLLAAATLLLPVLGRTTAGAVVLLIVWGIAYGAVPVCSMTWFAQAAPGTREAATVLFTSSFQATLSTGALLGGVLVDATSVSTAMVCGGLQAATVVLVVGAGSSRAVLNRQ</sequence>
<evidence type="ECO:0000256" key="6">
    <source>
        <dbReference type="SAM" id="Phobius"/>
    </source>
</evidence>
<evidence type="ECO:0000313" key="9">
    <source>
        <dbReference type="Proteomes" id="UP000295818"/>
    </source>
</evidence>
<dbReference type="Gene3D" id="1.20.1250.20">
    <property type="entry name" value="MFS general substrate transporter like domains"/>
    <property type="match status" value="1"/>
</dbReference>
<dbReference type="EMBL" id="SLWM01000009">
    <property type="protein sequence ID" value="TCO20090.1"/>
    <property type="molecule type" value="Genomic_DNA"/>
</dbReference>
<keyword evidence="9" id="KW-1185">Reference proteome</keyword>
<feature type="transmembrane region" description="Helical" evidence="6">
    <location>
        <begin position="167"/>
        <end position="186"/>
    </location>
</feature>
<feature type="transmembrane region" description="Helical" evidence="6">
    <location>
        <begin position="278"/>
        <end position="296"/>
    </location>
</feature>